<evidence type="ECO:0000256" key="2">
    <source>
        <dbReference type="ARBA" id="ARBA00010617"/>
    </source>
</evidence>
<dbReference type="GO" id="GO:0005506">
    <property type="term" value="F:iron ion binding"/>
    <property type="evidence" value="ECO:0007669"/>
    <property type="project" value="InterPro"/>
</dbReference>
<dbReference type="GO" id="GO:0020037">
    <property type="term" value="F:heme binding"/>
    <property type="evidence" value="ECO:0007669"/>
    <property type="project" value="InterPro"/>
</dbReference>
<evidence type="ECO:0000313" key="7">
    <source>
        <dbReference type="EMBL" id="KVE04053.1"/>
    </source>
</evidence>
<dbReference type="Proteomes" id="UP000243975">
    <property type="component" value="Unassembled WGS sequence"/>
</dbReference>
<accession>A0A103DGE6</accession>
<feature type="non-terminal residue" evidence="7">
    <location>
        <position position="1"/>
    </location>
</feature>
<sequence length="231" mass="26026">EELAGNPSIQSVDLLSRFLSSGHPDENFVIDIIISFIVAGRDTISAAFVWFFWLLSKNPAIETEIVNEIKEKSDSPIYDEVKDMVYIHASLCESMRLYPPVPVNARMANADDVLPDGTVVKKGVMVSYHPYAMGRVEKVWGKYWSEFRPERWLEKDEKSEKLRFTARDPYTYPVFHAGPMVCLGKEMAILQMKRVVAGVLQRCIVVPVAKDGGEPVYVAALTSKRLVPGED</sequence>
<dbReference type="GO" id="GO:0016705">
    <property type="term" value="F:oxidoreductase activity, acting on paired donors, with incorporation or reduction of molecular oxygen"/>
    <property type="evidence" value="ECO:0007669"/>
    <property type="project" value="InterPro"/>
</dbReference>
<dbReference type="GO" id="GO:0004497">
    <property type="term" value="F:monooxygenase activity"/>
    <property type="evidence" value="ECO:0007669"/>
    <property type="project" value="InterPro"/>
</dbReference>
<organism evidence="7 8">
    <name type="scientific">Cynara cardunculus var. scolymus</name>
    <name type="common">Globe artichoke</name>
    <name type="synonym">Cynara scolymus</name>
    <dbReference type="NCBI Taxonomy" id="59895"/>
    <lineage>
        <taxon>Eukaryota</taxon>
        <taxon>Viridiplantae</taxon>
        <taxon>Streptophyta</taxon>
        <taxon>Embryophyta</taxon>
        <taxon>Tracheophyta</taxon>
        <taxon>Spermatophyta</taxon>
        <taxon>Magnoliopsida</taxon>
        <taxon>eudicotyledons</taxon>
        <taxon>Gunneridae</taxon>
        <taxon>Pentapetalae</taxon>
        <taxon>asterids</taxon>
        <taxon>campanulids</taxon>
        <taxon>Asterales</taxon>
        <taxon>Asteraceae</taxon>
        <taxon>Carduoideae</taxon>
        <taxon>Cardueae</taxon>
        <taxon>Carduinae</taxon>
        <taxon>Cynara</taxon>
    </lineage>
</organism>
<dbReference type="InterPro" id="IPR001128">
    <property type="entry name" value="Cyt_P450"/>
</dbReference>
<protein>
    <submittedName>
        <fullName evidence="7">Cytochrome P450</fullName>
    </submittedName>
</protein>
<dbReference type="PRINTS" id="PR00463">
    <property type="entry name" value="EP450I"/>
</dbReference>
<evidence type="ECO:0000313" key="8">
    <source>
        <dbReference type="Proteomes" id="UP000243975"/>
    </source>
</evidence>
<keyword evidence="5 6" id="KW-0408">Iron</keyword>
<evidence type="ECO:0000256" key="4">
    <source>
        <dbReference type="ARBA" id="ARBA00023002"/>
    </source>
</evidence>
<comment type="similarity">
    <text evidence="2">Belongs to the cytochrome P450 family.</text>
</comment>
<keyword evidence="6" id="KW-0349">Heme</keyword>
<reference evidence="7 8" key="1">
    <citation type="journal article" date="2016" name="Sci. Rep.">
        <title>The genome sequence of the outbreeding globe artichoke constructed de novo incorporating a phase-aware low-pass sequencing strategy of F1 progeny.</title>
        <authorList>
            <person name="Scaglione D."/>
            <person name="Reyes-Chin-Wo S."/>
            <person name="Acquadro A."/>
            <person name="Froenicke L."/>
            <person name="Portis E."/>
            <person name="Beitel C."/>
            <person name="Tirone M."/>
            <person name="Mauro R."/>
            <person name="Lo Monaco A."/>
            <person name="Mauromicale G."/>
            <person name="Faccioli P."/>
            <person name="Cattivelli L."/>
            <person name="Rieseberg L."/>
            <person name="Michelmore R."/>
            <person name="Lanteri S."/>
        </authorList>
    </citation>
    <scope>NUCLEOTIDE SEQUENCE [LARGE SCALE GENOMIC DNA]</scope>
    <source>
        <strain evidence="7">2C</strain>
    </source>
</reference>
<dbReference type="AlphaFoldDB" id="A0A103DGE6"/>
<dbReference type="Gene3D" id="1.10.630.10">
    <property type="entry name" value="Cytochrome P450"/>
    <property type="match status" value="1"/>
</dbReference>
<dbReference type="Pfam" id="PF00067">
    <property type="entry name" value="p450"/>
    <property type="match status" value="1"/>
</dbReference>
<dbReference type="Gramene" id="KVE04053">
    <property type="protein sequence ID" value="KVE04053"/>
    <property type="gene ID" value="Ccrd_024091"/>
</dbReference>
<evidence type="ECO:0000256" key="1">
    <source>
        <dbReference type="ARBA" id="ARBA00001971"/>
    </source>
</evidence>
<proteinExistence type="inferred from homology"/>
<comment type="cofactor">
    <cofactor evidence="1 6">
        <name>heme</name>
        <dbReference type="ChEBI" id="CHEBI:30413"/>
    </cofactor>
</comment>
<evidence type="ECO:0000256" key="3">
    <source>
        <dbReference type="ARBA" id="ARBA00022723"/>
    </source>
</evidence>
<dbReference type="PANTHER" id="PTHR24296">
    <property type="entry name" value="CYTOCHROME P450"/>
    <property type="match status" value="1"/>
</dbReference>
<keyword evidence="3 6" id="KW-0479">Metal-binding</keyword>
<dbReference type="PRINTS" id="PR00385">
    <property type="entry name" value="P450"/>
</dbReference>
<gene>
    <name evidence="7" type="ORF">Ccrd_024091</name>
</gene>
<evidence type="ECO:0000256" key="6">
    <source>
        <dbReference type="PIRSR" id="PIRSR602401-1"/>
    </source>
</evidence>
<evidence type="ECO:0000256" key="5">
    <source>
        <dbReference type="ARBA" id="ARBA00023004"/>
    </source>
</evidence>
<keyword evidence="8" id="KW-1185">Reference proteome</keyword>
<dbReference type="InterPro" id="IPR002401">
    <property type="entry name" value="Cyt_P450_E_grp-I"/>
</dbReference>
<dbReference type="SUPFAM" id="SSF48264">
    <property type="entry name" value="Cytochrome P450"/>
    <property type="match status" value="1"/>
</dbReference>
<name>A0A103DGE6_CYNCS</name>
<dbReference type="STRING" id="59895.A0A103DGE6"/>
<keyword evidence="4" id="KW-0560">Oxidoreductase</keyword>
<dbReference type="EMBL" id="LEKV01011373">
    <property type="protein sequence ID" value="KVE04053.1"/>
    <property type="molecule type" value="Genomic_DNA"/>
</dbReference>
<feature type="binding site" description="axial binding residue" evidence="6">
    <location>
        <position position="182"/>
    </location>
    <ligand>
        <name>heme</name>
        <dbReference type="ChEBI" id="CHEBI:30413"/>
    </ligand>
    <ligandPart>
        <name>Fe</name>
        <dbReference type="ChEBI" id="CHEBI:18248"/>
    </ligandPart>
</feature>
<dbReference type="InterPro" id="IPR036396">
    <property type="entry name" value="Cyt_P450_sf"/>
</dbReference>
<dbReference type="OMA" id="CVHANED"/>
<comment type="caution">
    <text evidence="7">The sequence shown here is derived from an EMBL/GenBank/DDBJ whole genome shotgun (WGS) entry which is preliminary data.</text>
</comment>